<dbReference type="Proteomes" id="UP001055072">
    <property type="component" value="Unassembled WGS sequence"/>
</dbReference>
<organism evidence="1 2">
    <name type="scientific">Irpex rosettiformis</name>
    <dbReference type="NCBI Taxonomy" id="378272"/>
    <lineage>
        <taxon>Eukaryota</taxon>
        <taxon>Fungi</taxon>
        <taxon>Dikarya</taxon>
        <taxon>Basidiomycota</taxon>
        <taxon>Agaricomycotina</taxon>
        <taxon>Agaricomycetes</taxon>
        <taxon>Polyporales</taxon>
        <taxon>Irpicaceae</taxon>
        <taxon>Irpex</taxon>
    </lineage>
</organism>
<protein>
    <submittedName>
        <fullName evidence="1">Uncharacterized protein</fullName>
    </submittedName>
</protein>
<evidence type="ECO:0000313" key="1">
    <source>
        <dbReference type="EMBL" id="KAI0090905.1"/>
    </source>
</evidence>
<gene>
    <name evidence="1" type="ORF">BDY19DRAFT_932356</name>
</gene>
<proteinExistence type="predicted"/>
<evidence type="ECO:0000313" key="2">
    <source>
        <dbReference type="Proteomes" id="UP001055072"/>
    </source>
</evidence>
<name>A0ACB8U9J2_9APHY</name>
<sequence>MPPATFTGIVTKCGVMNKTVTVTVSRMVTHKKTGKELQRSKKYLTHDETNTLRLDDHVLIRNCRPLSARKRFTLERIIKSPETEREEAHRRFAEQAHAHAPAESQTQSAPPAS</sequence>
<comment type="caution">
    <text evidence="1">The sequence shown here is derived from an EMBL/GenBank/DDBJ whole genome shotgun (WGS) entry which is preliminary data.</text>
</comment>
<reference evidence="1" key="1">
    <citation type="journal article" date="2021" name="Environ. Microbiol.">
        <title>Gene family expansions and transcriptome signatures uncover fungal adaptations to wood decay.</title>
        <authorList>
            <person name="Hage H."/>
            <person name="Miyauchi S."/>
            <person name="Viragh M."/>
            <person name="Drula E."/>
            <person name="Min B."/>
            <person name="Chaduli D."/>
            <person name="Navarro D."/>
            <person name="Favel A."/>
            <person name="Norest M."/>
            <person name="Lesage-Meessen L."/>
            <person name="Balint B."/>
            <person name="Merenyi Z."/>
            <person name="de Eugenio L."/>
            <person name="Morin E."/>
            <person name="Martinez A.T."/>
            <person name="Baldrian P."/>
            <person name="Stursova M."/>
            <person name="Martinez M.J."/>
            <person name="Novotny C."/>
            <person name="Magnuson J.K."/>
            <person name="Spatafora J.W."/>
            <person name="Maurice S."/>
            <person name="Pangilinan J."/>
            <person name="Andreopoulos W."/>
            <person name="LaButti K."/>
            <person name="Hundley H."/>
            <person name="Na H."/>
            <person name="Kuo A."/>
            <person name="Barry K."/>
            <person name="Lipzen A."/>
            <person name="Henrissat B."/>
            <person name="Riley R."/>
            <person name="Ahrendt S."/>
            <person name="Nagy L.G."/>
            <person name="Grigoriev I.V."/>
            <person name="Martin F."/>
            <person name="Rosso M.N."/>
        </authorList>
    </citation>
    <scope>NUCLEOTIDE SEQUENCE</scope>
    <source>
        <strain evidence="1">CBS 384.51</strain>
    </source>
</reference>
<keyword evidence="2" id="KW-1185">Reference proteome</keyword>
<dbReference type="EMBL" id="MU274906">
    <property type="protein sequence ID" value="KAI0090905.1"/>
    <property type="molecule type" value="Genomic_DNA"/>
</dbReference>
<accession>A0ACB8U9J2</accession>